<keyword evidence="2" id="KW-0328">Glycosyltransferase</keyword>
<dbReference type="InterPro" id="IPR029044">
    <property type="entry name" value="Nucleotide-diphossugar_trans"/>
</dbReference>
<keyword evidence="7" id="KW-1185">Reference proteome</keyword>
<dbReference type="InterPro" id="IPR001173">
    <property type="entry name" value="Glyco_trans_2-like"/>
</dbReference>
<comment type="similarity">
    <text evidence="1">Belongs to the glycosyltransferase 2 family.</text>
</comment>
<evidence type="ECO:0000259" key="5">
    <source>
        <dbReference type="Pfam" id="PF00535"/>
    </source>
</evidence>
<dbReference type="RefSeq" id="WP_173945592.1">
    <property type="nucleotide sequence ID" value="NZ_CP102845.1"/>
</dbReference>
<dbReference type="Proteomes" id="UP001017257">
    <property type="component" value="Chromosome"/>
</dbReference>
<keyword evidence="4" id="KW-0472">Membrane</keyword>
<feature type="transmembrane region" description="Helical" evidence="4">
    <location>
        <begin position="269"/>
        <end position="287"/>
    </location>
</feature>
<protein>
    <submittedName>
        <fullName evidence="6">Glycosyltransferase family 2 protein</fullName>
    </submittedName>
</protein>
<evidence type="ECO:0000256" key="3">
    <source>
        <dbReference type="ARBA" id="ARBA00022679"/>
    </source>
</evidence>
<keyword evidence="3" id="KW-0808">Transferase</keyword>
<accession>A0ABY5RK69</accession>
<feature type="transmembrane region" description="Helical" evidence="4">
    <location>
        <begin position="293"/>
        <end position="313"/>
    </location>
</feature>
<keyword evidence="4" id="KW-1133">Transmembrane helix</keyword>
<evidence type="ECO:0000313" key="6">
    <source>
        <dbReference type="EMBL" id="UVF17596.1"/>
    </source>
</evidence>
<sequence>MHNVMPQSREANDIKAEMGRAFRPVSVSIIMPVRNEAKHIGQCLRAILAQDYPSELIEIIIADGLSTDDTRAIIAKLAADHPETRIAVLDNPLRIAPSALNLAIARSTGDVILRIDGHTFIASDYVSQCVAALQTSGADNVGGGTEPICQGRFGEAVSLATGTSFGVGHGRWRLAPQEQWVDTVYLGAWPRRVFEEIGLFDEEQVRNQDDEFNYRLREHGGSVLMSPHVKSSYYNRSTPRSLWRQYYQYGYWKVRVMQKHPSQMRARQFIPPLFVLTLLLAAALAPFTSTGLWMLVLVAGCYAAANIIASVWAGRNAGLAMLPSLMAAFAILHVSYGSGFLVGLAHFWNRWGQHGRVKRLAAGPDRPASAECL</sequence>
<dbReference type="Gene3D" id="3.90.550.10">
    <property type="entry name" value="Spore Coat Polysaccharide Biosynthesis Protein SpsA, Chain A"/>
    <property type="match status" value="1"/>
</dbReference>
<dbReference type="CDD" id="cd02525">
    <property type="entry name" value="Succinoglycan_BP_ExoA"/>
    <property type="match status" value="1"/>
</dbReference>
<evidence type="ECO:0000256" key="4">
    <source>
        <dbReference type="SAM" id="Phobius"/>
    </source>
</evidence>
<reference evidence="6" key="1">
    <citation type="submission" date="2022-08" db="EMBL/GenBank/DDBJ databases">
        <title>Microvirga terrae sp. nov., isolated from soil.</title>
        <authorList>
            <person name="Kim K.H."/>
            <person name="Seo Y.L."/>
            <person name="Kim J.M."/>
            <person name="Lee J.K."/>
            <person name="Han D.M."/>
            <person name="Jeon C.O."/>
        </authorList>
    </citation>
    <scope>NUCLEOTIDE SEQUENCE</scope>
    <source>
        <strain evidence="6">R24</strain>
    </source>
</reference>
<proteinExistence type="inferred from homology"/>
<dbReference type="Pfam" id="PF00535">
    <property type="entry name" value="Glycos_transf_2"/>
    <property type="match status" value="1"/>
</dbReference>
<name>A0ABY5RK69_9HYPH</name>
<feature type="transmembrane region" description="Helical" evidence="4">
    <location>
        <begin position="325"/>
        <end position="348"/>
    </location>
</feature>
<evidence type="ECO:0000256" key="1">
    <source>
        <dbReference type="ARBA" id="ARBA00006739"/>
    </source>
</evidence>
<dbReference type="PANTHER" id="PTHR43630">
    <property type="entry name" value="POLY-BETA-1,6-N-ACETYL-D-GLUCOSAMINE SYNTHASE"/>
    <property type="match status" value="1"/>
</dbReference>
<organism evidence="6 7">
    <name type="scientific">Microvirga terrae</name>
    <dbReference type="NCBI Taxonomy" id="2740529"/>
    <lineage>
        <taxon>Bacteria</taxon>
        <taxon>Pseudomonadati</taxon>
        <taxon>Pseudomonadota</taxon>
        <taxon>Alphaproteobacteria</taxon>
        <taxon>Hyphomicrobiales</taxon>
        <taxon>Methylobacteriaceae</taxon>
        <taxon>Microvirga</taxon>
    </lineage>
</organism>
<dbReference type="EMBL" id="CP102845">
    <property type="protein sequence ID" value="UVF17596.1"/>
    <property type="molecule type" value="Genomic_DNA"/>
</dbReference>
<evidence type="ECO:0000313" key="7">
    <source>
        <dbReference type="Proteomes" id="UP001017257"/>
    </source>
</evidence>
<dbReference type="PANTHER" id="PTHR43630:SF1">
    <property type="entry name" value="POLY-BETA-1,6-N-ACETYL-D-GLUCOSAMINE SYNTHASE"/>
    <property type="match status" value="1"/>
</dbReference>
<dbReference type="SUPFAM" id="SSF53448">
    <property type="entry name" value="Nucleotide-diphospho-sugar transferases"/>
    <property type="match status" value="1"/>
</dbReference>
<gene>
    <name evidence="6" type="ORF">HPT29_013685</name>
</gene>
<evidence type="ECO:0000256" key="2">
    <source>
        <dbReference type="ARBA" id="ARBA00022676"/>
    </source>
</evidence>
<feature type="domain" description="Glycosyltransferase 2-like" evidence="5">
    <location>
        <begin position="28"/>
        <end position="155"/>
    </location>
</feature>
<keyword evidence="4" id="KW-0812">Transmembrane</keyword>